<dbReference type="CDD" id="cd04182">
    <property type="entry name" value="GT_2_like_f"/>
    <property type="match status" value="1"/>
</dbReference>
<dbReference type="InterPro" id="IPR029044">
    <property type="entry name" value="Nucleotide-diphossugar_trans"/>
</dbReference>
<dbReference type="STRING" id="390270.SAMN04488005_1360"/>
<gene>
    <name evidence="3" type="ORF">SAMN04488005_1360</name>
</gene>
<keyword evidence="4" id="KW-1185">Reference proteome</keyword>
<keyword evidence="3" id="KW-0548">Nucleotidyltransferase</keyword>
<dbReference type="PANTHER" id="PTHR43777">
    <property type="entry name" value="MOLYBDENUM COFACTOR CYTIDYLYLTRANSFERASE"/>
    <property type="match status" value="1"/>
</dbReference>
<reference evidence="4" key="1">
    <citation type="submission" date="2016-10" db="EMBL/GenBank/DDBJ databases">
        <authorList>
            <person name="Varghese N."/>
            <person name="Submissions S."/>
        </authorList>
    </citation>
    <scope>NUCLEOTIDE SEQUENCE [LARGE SCALE GENOMIC DNA]</scope>
    <source>
        <strain evidence="4">DSM 26879</strain>
    </source>
</reference>
<evidence type="ECO:0000313" key="4">
    <source>
        <dbReference type="Proteomes" id="UP000199478"/>
    </source>
</evidence>
<feature type="domain" description="MobA-like NTP transferase" evidence="2">
    <location>
        <begin position="9"/>
        <end position="168"/>
    </location>
</feature>
<dbReference type="Proteomes" id="UP000199478">
    <property type="component" value="Unassembled WGS sequence"/>
</dbReference>
<sequence length="196" mass="20671">MTATPCPIVILAAGGSTRMGGRDKLLETVDGQPLIRTQVCRALATGQAVFVTLPAMDHPRARVIADLDSQMVPLPDGATGISASLRAGVCALPQVDAFMVMLADLVAVQTADLNAVLRARSENPAAKVWRASTRAKKPGHPVIFDASLRPAFAQLRGDQGAAAIIATQPVHLVPIGDQALLDLDSPVDWAKWRART</sequence>
<dbReference type="SUPFAM" id="SSF53448">
    <property type="entry name" value="Nucleotide-diphospho-sugar transferases"/>
    <property type="match status" value="1"/>
</dbReference>
<name>A0A1I6GBD2_9RHOB</name>
<keyword evidence="3" id="KW-0808">Transferase</keyword>
<accession>A0A1I6GBD2</accession>
<keyword evidence="1" id="KW-0460">Magnesium</keyword>
<dbReference type="Gene3D" id="3.90.550.10">
    <property type="entry name" value="Spore Coat Polysaccharide Biosynthesis Protein SpsA, Chain A"/>
    <property type="match status" value="1"/>
</dbReference>
<dbReference type="Pfam" id="PF12804">
    <property type="entry name" value="NTP_transf_3"/>
    <property type="match status" value="1"/>
</dbReference>
<dbReference type="EMBL" id="FOYP01000001">
    <property type="protein sequence ID" value="SFR39387.1"/>
    <property type="molecule type" value="Genomic_DNA"/>
</dbReference>
<evidence type="ECO:0000313" key="3">
    <source>
        <dbReference type="EMBL" id="SFR39387.1"/>
    </source>
</evidence>
<dbReference type="PANTHER" id="PTHR43777:SF1">
    <property type="entry name" value="MOLYBDENUM COFACTOR CYTIDYLYLTRANSFERASE"/>
    <property type="match status" value="1"/>
</dbReference>
<organism evidence="3 4">
    <name type="scientific">Yoonia tamlensis</name>
    <dbReference type="NCBI Taxonomy" id="390270"/>
    <lineage>
        <taxon>Bacteria</taxon>
        <taxon>Pseudomonadati</taxon>
        <taxon>Pseudomonadota</taxon>
        <taxon>Alphaproteobacteria</taxon>
        <taxon>Rhodobacterales</taxon>
        <taxon>Paracoccaceae</taxon>
        <taxon>Yoonia</taxon>
    </lineage>
</organism>
<evidence type="ECO:0000256" key="1">
    <source>
        <dbReference type="ARBA" id="ARBA00022842"/>
    </source>
</evidence>
<dbReference type="InterPro" id="IPR025877">
    <property type="entry name" value="MobA-like_NTP_Trfase"/>
</dbReference>
<dbReference type="AlphaFoldDB" id="A0A1I6GBD2"/>
<protein>
    <submittedName>
        <fullName evidence="3">CTP:molybdopterin cytidylyltransferase MocA</fullName>
    </submittedName>
</protein>
<dbReference type="GO" id="GO:0016779">
    <property type="term" value="F:nucleotidyltransferase activity"/>
    <property type="evidence" value="ECO:0007669"/>
    <property type="project" value="UniProtKB-KW"/>
</dbReference>
<proteinExistence type="predicted"/>
<evidence type="ECO:0000259" key="2">
    <source>
        <dbReference type="Pfam" id="PF12804"/>
    </source>
</evidence>